<protein>
    <recommendedName>
        <fullName evidence="8">Ribonuclease VapC</fullName>
        <shortName evidence="8">RNase VapC</shortName>
        <ecNumber evidence="8">3.1.-.-</ecNumber>
    </recommendedName>
    <alternativeName>
        <fullName evidence="8">Toxin VapC</fullName>
    </alternativeName>
</protein>
<evidence type="ECO:0000313" key="11">
    <source>
        <dbReference type="Proteomes" id="UP001596104"/>
    </source>
</evidence>
<evidence type="ECO:0000256" key="1">
    <source>
        <dbReference type="ARBA" id="ARBA00001946"/>
    </source>
</evidence>
<gene>
    <name evidence="8" type="primary">vapC</name>
    <name evidence="10" type="ORF">ACFPPC_29880</name>
</gene>
<keyword evidence="2 8" id="KW-1277">Toxin-antitoxin system</keyword>
<keyword evidence="8" id="KW-0800">Toxin</keyword>
<dbReference type="Gene3D" id="3.40.50.1010">
    <property type="entry name" value="5'-nuclease"/>
    <property type="match status" value="1"/>
</dbReference>
<dbReference type="HAMAP" id="MF_00265">
    <property type="entry name" value="VapC_Nob1"/>
    <property type="match status" value="1"/>
</dbReference>
<evidence type="ECO:0000256" key="5">
    <source>
        <dbReference type="ARBA" id="ARBA00022801"/>
    </source>
</evidence>
<evidence type="ECO:0000256" key="3">
    <source>
        <dbReference type="ARBA" id="ARBA00022722"/>
    </source>
</evidence>
<proteinExistence type="inferred from homology"/>
<dbReference type="InterPro" id="IPR029060">
    <property type="entry name" value="PIN-like_dom_sf"/>
</dbReference>
<dbReference type="SUPFAM" id="SSF88723">
    <property type="entry name" value="PIN domain-like"/>
    <property type="match status" value="1"/>
</dbReference>
<sequence length="148" mass="16112">MFLVDTNVISALAPSKRADAKDLAIWLDQASPHLFLSVITAAEVAAGIAKAEREGASAKARSLREWWQAVEHFYGEKVLPFDLRCAHLAGDLLDRARAHRPGFEDIAIAATAQAHGLTVLTRNLRHFAPLGVSVLDPFQGLPPLPETR</sequence>
<dbReference type="InterPro" id="IPR050556">
    <property type="entry name" value="Type_II_TA_system_RNase"/>
</dbReference>
<dbReference type="Proteomes" id="UP001596104">
    <property type="component" value="Unassembled WGS sequence"/>
</dbReference>
<dbReference type="Pfam" id="PF01850">
    <property type="entry name" value="PIN"/>
    <property type="match status" value="1"/>
</dbReference>
<organism evidence="10 11">
    <name type="scientific">Bosea vestrisii</name>
    <dbReference type="NCBI Taxonomy" id="151416"/>
    <lineage>
        <taxon>Bacteria</taxon>
        <taxon>Pseudomonadati</taxon>
        <taxon>Pseudomonadota</taxon>
        <taxon>Alphaproteobacteria</taxon>
        <taxon>Hyphomicrobiales</taxon>
        <taxon>Boseaceae</taxon>
        <taxon>Bosea</taxon>
    </lineage>
</organism>
<dbReference type="EMBL" id="JBHSLV010000078">
    <property type="protein sequence ID" value="MFC5396865.1"/>
    <property type="molecule type" value="Genomic_DNA"/>
</dbReference>
<evidence type="ECO:0000256" key="6">
    <source>
        <dbReference type="ARBA" id="ARBA00022842"/>
    </source>
</evidence>
<dbReference type="RefSeq" id="WP_377013632.1">
    <property type="nucleotide sequence ID" value="NZ_JBHSLV010000078.1"/>
</dbReference>
<name>A0ABW0HIU5_9HYPH</name>
<dbReference type="PANTHER" id="PTHR33653:SF1">
    <property type="entry name" value="RIBONUCLEASE VAPC2"/>
    <property type="match status" value="1"/>
</dbReference>
<comment type="cofactor">
    <cofactor evidence="1 8">
        <name>Mg(2+)</name>
        <dbReference type="ChEBI" id="CHEBI:18420"/>
    </cofactor>
</comment>
<keyword evidence="6 8" id="KW-0460">Magnesium</keyword>
<keyword evidence="4 8" id="KW-0479">Metal-binding</keyword>
<dbReference type="EC" id="3.1.-.-" evidence="8"/>
<comment type="caution">
    <text evidence="10">The sequence shown here is derived from an EMBL/GenBank/DDBJ whole genome shotgun (WGS) entry which is preliminary data.</text>
</comment>
<keyword evidence="5 8" id="KW-0378">Hydrolase</keyword>
<evidence type="ECO:0000256" key="4">
    <source>
        <dbReference type="ARBA" id="ARBA00022723"/>
    </source>
</evidence>
<evidence type="ECO:0000259" key="9">
    <source>
        <dbReference type="Pfam" id="PF01850"/>
    </source>
</evidence>
<keyword evidence="3 8" id="KW-0540">Nuclease</keyword>
<comment type="similarity">
    <text evidence="7 8">Belongs to the PINc/VapC protein family.</text>
</comment>
<evidence type="ECO:0000313" key="10">
    <source>
        <dbReference type="EMBL" id="MFC5396865.1"/>
    </source>
</evidence>
<evidence type="ECO:0000256" key="8">
    <source>
        <dbReference type="HAMAP-Rule" id="MF_00265"/>
    </source>
</evidence>
<dbReference type="InterPro" id="IPR022907">
    <property type="entry name" value="VapC_family"/>
</dbReference>
<keyword evidence="11" id="KW-1185">Reference proteome</keyword>
<accession>A0ABW0HIU5</accession>
<evidence type="ECO:0000256" key="7">
    <source>
        <dbReference type="ARBA" id="ARBA00038093"/>
    </source>
</evidence>
<dbReference type="PANTHER" id="PTHR33653">
    <property type="entry name" value="RIBONUCLEASE VAPC2"/>
    <property type="match status" value="1"/>
</dbReference>
<feature type="binding site" evidence="8">
    <location>
        <position position="5"/>
    </location>
    <ligand>
        <name>Mg(2+)</name>
        <dbReference type="ChEBI" id="CHEBI:18420"/>
    </ligand>
</feature>
<dbReference type="CDD" id="cd18746">
    <property type="entry name" value="PIN_VapC4-5_FitB-like"/>
    <property type="match status" value="1"/>
</dbReference>
<feature type="binding site" evidence="8">
    <location>
        <position position="105"/>
    </location>
    <ligand>
        <name>Mg(2+)</name>
        <dbReference type="ChEBI" id="CHEBI:18420"/>
    </ligand>
</feature>
<comment type="function">
    <text evidence="8">Toxic component of a toxin-antitoxin (TA) system. An RNase.</text>
</comment>
<reference evidence="11" key="1">
    <citation type="journal article" date="2019" name="Int. J. Syst. Evol. Microbiol.">
        <title>The Global Catalogue of Microorganisms (GCM) 10K type strain sequencing project: providing services to taxonomists for standard genome sequencing and annotation.</title>
        <authorList>
            <consortium name="The Broad Institute Genomics Platform"/>
            <consortium name="The Broad Institute Genome Sequencing Center for Infectious Disease"/>
            <person name="Wu L."/>
            <person name="Ma J."/>
        </authorList>
    </citation>
    <scope>NUCLEOTIDE SEQUENCE [LARGE SCALE GENOMIC DNA]</scope>
    <source>
        <strain evidence="11">CGMCC 1.16326</strain>
    </source>
</reference>
<evidence type="ECO:0000256" key="2">
    <source>
        <dbReference type="ARBA" id="ARBA00022649"/>
    </source>
</evidence>
<feature type="domain" description="PIN" evidence="9">
    <location>
        <begin position="3"/>
        <end position="125"/>
    </location>
</feature>
<dbReference type="InterPro" id="IPR002716">
    <property type="entry name" value="PIN_dom"/>
</dbReference>